<dbReference type="AlphaFoldDB" id="A0A197JV96"/>
<keyword evidence="3" id="KW-1185">Reference proteome</keyword>
<feature type="region of interest" description="Disordered" evidence="1">
    <location>
        <begin position="459"/>
        <end position="497"/>
    </location>
</feature>
<evidence type="ECO:0000313" key="2">
    <source>
        <dbReference type="EMBL" id="OAQ28361.1"/>
    </source>
</evidence>
<feature type="region of interest" description="Disordered" evidence="1">
    <location>
        <begin position="539"/>
        <end position="558"/>
    </location>
</feature>
<reference evidence="2 3" key="1">
    <citation type="submission" date="2016-05" db="EMBL/GenBank/DDBJ databases">
        <title>Genome sequencing reveals origins of a unique bacterial endosymbiosis in the earliest lineages of terrestrial Fungi.</title>
        <authorList>
            <consortium name="DOE Joint Genome Institute"/>
            <person name="Uehling J."/>
            <person name="Gryganskyi A."/>
            <person name="Hameed K."/>
            <person name="Tschaplinski T."/>
            <person name="Misztal P."/>
            <person name="Wu S."/>
            <person name="Desiro A."/>
            <person name="Vande Pol N."/>
            <person name="Du Z.-Y."/>
            <person name="Zienkiewicz A."/>
            <person name="Zienkiewicz K."/>
            <person name="Morin E."/>
            <person name="Tisserant E."/>
            <person name="Splivallo R."/>
            <person name="Hainaut M."/>
            <person name="Henrissat B."/>
            <person name="Ohm R."/>
            <person name="Kuo A."/>
            <person name="Yan J."/>
            <person name="Lipzen A."/>
            <person name="Nolan M."/>
            <person name="Labutti K."/>
            <person name="Barry K."/>
            <person name="Goldstein A."/>
            <person name="Labbe J."/>
            <person name="Schadt C."/>
            <person name="Tuskan G."/>
            <person name="Grigoriev I."/>
            <person name="Martin F."/>
            <person name="Vilgalys R."/>
            <person name="Bonito G."/>
        </authorList>
    </citation>
    <scope>NUCLEOTIDE SEQUENCE [LARGE SCALE GENOMIC DNA]</scope>
    <source>
        <strain evidence="2 3">AG-77</strain>
    </source>
</reference>
<evidence type="ECO:0000313" key="3">
    <source>
        <dbReference type="Proteomes" id="UP000078512"/>
    </source>
</evidence>
<accession>A0A197JV96</accession>
<name>A0A197JV96_9FUNG</name>
<dbReference type="Proteomes" id="UP000078512">
    <property type="component" value="Unassembled WGS sequence"/>
</dbReference>
<feature type="region of interest" description="Disordered" evidence="1">
    <location>
        <begin position="324"/>
        <end position="349"/>
    </location>
</feature>
<proteinExistence type="predicted"/>
<dbReference type="EMBL" id="KV442049">
    <property type="protein sequence ID" value="OAQ28361.1"/>
    <property type="molecule type" value="Genomic_DNA"/>
</dbReference>
<sequence length="558" mass="61461">MKPQLGQSKLSFLKHAPTVYRKRRPIDLRNRHGTLLGLGGLSNDYSTFPTTAQPPGTSPLHHIHTQNNHGHHNLTHSRPPPLLRRQSTTTRGHKSFMDIDLPSIRALRREPSMMELDPPTTLFAPTPSPAHFLPGPWAFFQAAEAQRAQRQAQMEFLTRLQELRARDEQCFVQLMAGFAKECPVQFAQLTGFMRRMENELAFAAAQEEQQNNQNSFLKNAGIGGPFQQGQQRRYSHTGVGASQDYWGRVQEHRESRGTKMGLLELAQLFGNQVQARSSHGEQFHRDQQQQHLQQLQQQYGGSSLQLIDRRASLGTIGLGGGAGGVGNGKGGRHGGRNGRPGGINGQSRSASMPVLRRGKTFQQQQQAMQQLTAYQRQLYQHVQQTYQHQQQQQQQHLGYQSSLGNGSVGCVTSPIAIPLTHELMEYAAMTAAMSTGPASPTHSSNSSSVNNLPALINSLSSSPPSSLSSSFASPPSSAGSGSPLSPPNYTSLVGQFQQQQQQQCPPLSLQQAVGLGGQSYFFETQDPLELAAINMHMNMNSQGSSRRQRYKPTPVRTL</sequence>
<organism evidence="2 3">
    <name type="scientific">Linnemannia elongata AG-77</name>
    <dbReference type="NCBI Taxonomy" id="1314771"/>
    <lineage>
        <taxon>Eukaryota</taxon>
        <taxon>Fungi</taxon>
        <taxon>Fungi incertae sedis</taxon>
        <taxon>Mucoromycota</taxon>
        <taxon>Mortierellomycotina</taxon>
        <taxon>Mortierellomycetes</taxon>
        <taxon>Mortierellales</taxon>
        <taxon>Mortierellaceae</taxon>
        <taxon>Linnemannia</taxon>
    </lineage>
</organism>
<feature type="compositionally biased region" description="Low complexity" evidence="1">
    <location>
        <begin position="459"/>
        <end position="483"/>
    </location>
</feature>
<gene>
    <name evidence="2" type="ORF">K457DRAFT_138811</name>
</gene>
<dbReference type="OrthoDB" id="2436653at2759"/>
<evidence type="ECO:0000256" key="1">
    <source>
        <dbReference type="SAM" id="MobiDB-lite"/>
    </source>
</evidence>
<protein>
    <submittedName>
        <fullName evidence="2">Uncharacterized protein</fullName>
    </submittedName>
</protein>